<protein>
    <submittedName>
        <fullName evidence="9">EamA-like transporter family protein</fullName>
    </submittedName>
</protein>
<feature type="domain" description="EamA" evidence="8">
    <location>
        <begin position="6"/>
        <end position="144"/>
    </location>
</feature>
<keyword evidence="10" id="KW-1185">Reference proteome</keyword>
<feature type="transmembrane region" description="Helical" evidence="7">
    <location>
        <begin position="219"/>
        <end position="237"/>
    </location>
</feature>
<proteinExistence type="inferred from homology"/>
<evidence type="ECO:0000256" key="6">
    <source>
        <dbReference type="ARBA" id="ARBA00023136"/>
    </source>
</evidence>
<organism evidence="9 10">
    <name type="scientific">Streptococcus macacae NCTC 11558</name>
    <dbReference type="NCBI Taxonomy" id="764298"/>
    <lineage>
        <taxon>Bacteria</taxon>
        <taxon>Bacillati</taxon>
        <taxon>Bacillota</taxon>
        <taxon>Bacilli</taxon>
        <taxon>Lactobacillales</taxon>
        <taxon>Streptococcaceae</taxon>
        <taxon>Streptococcus</taxon>
    </lineage>
</organism>
<gene>
    <name evidence="9" type="ORF">STRMA_1269</name>
</gene>
<evidence type="ECO:0000256" key="3">
    <source>
        <dbReference type="ARBA" id="ARBA00022475"/>
    </source>
</evidence>
<feature type="transmembrane region" description="Helical" evidence="7">
    <location>
        <begin position="153"/>
        <end position="174"/>
    </location>
</feature>
<sequence>MNKSFSGVVLIVLAAIAWGLSGVSGQYLMKQGISVYLLTSLRLLLSGIVLIAFVLIKQPQQLKRALSSKRVLAGIFLFSICGLLLNQFSYLQAIHYTNAGTATVLQYMAPVLVLAFTCIKNRSLPAVSEITAIILAILGTFIIATHGQWNNLALTPLGLFWGLFSAVTYTLYMLLPIQLIREWGSLLVIGLGMFMGGLVFGLFTQAWQYDLKFQPNTGFAYIGLIAIGSIFAYTALLKGISLIGAVKGSLLAAIEPIAAVFFSVTIMKEVFYPLDFIGMLFIVLAVLLVSLKDLLTLVRQRMQKD</sequence>
<evidence type="ECO:0000256" key="4">
    <source>
        <dbReference type="ARBA" id="ARBA00022692"/>
    </source>
</evidence>
<comment type="similarity">
    <text evidence="2">Belongs to the EamA transporter family.</text>
</comment>
<dbReference type="InterPro" id="IPR000620">
    <property type="entry name" value="EamA_dom"/>
</dbReference>
<feature type="transmembrane region" description="Helical" evidence="7">
    <location>
        <begin position="71"/>
        <end position="90"/>
    </location>
</feature>
<dbReference type="STRING" id="764298.STRMA_1269"/>
<comment type="caution">
    <text evidence="9">The sequence shown here is derived from an EMBL/GenBank/DDBJ whole genome shotgun (WGS) entry which is preliminary data.</text>
</comment>
<evidence type="ECO:0000256" key="2">
    <source>
        <dbReference type="ARBA" id="ARBA00007362"/>
    </source>
</evidence>
<dbReference type="InterPro" id="IPR037185">
    <property type="entry name" value="EmrE-like"/>
</dbReference>
<comment type="subcellular location">
    <subcellularLocation>
        <location evidence="1">Cell membrane</location>
        <topology evidence="1">Multi-pass membrane protein</topology>
    </subcellularLocation>
</comment>
<feature type="transmembrane region" description="Helical" evidence="7">
    <location>
        <begin position="249"/>
        <end position="267"/>
    </location>
</feature>
<dbReference type="PANTHER" id="PTHR32322">
    <property type="entry name" value="INNER MEMBRANE TRANSPORTER"/>
    <property type="match status" value="1"/>
</dbReference>
<accession>G5JXB4</accession>
<keyword evidence="3" id="KW-1003">Cell membrane</keyword>
<reference evidence="9 10" key="1">
    <citation type="journal article" date="2014" name="Int. J. Syst. Evol. Microbiol.">
        <title>Phylogenomics and the dynamic genome evolution of the genus Streptococcus.</title>
        <authorList>
            <consortium name="The Broad Institute Genome Sequencing Platform"/>
            <person name="Richards V.P."/>
            <person name="Palmer S.R."/>
            <person name="Pavinski Bitar P.D."/>
            <person name="Qin X."/>
            <person name="Weinstock G.M."/>
            <person name="Highlander S.K."/>
            <person name="Town C.D."/>
            <person name="Burne R.A."/>
            <person name="Stanhope M.J."/>
        </authorList>
    </citation>
    <scope>NUCLEOTIDE SEQUENCE [LARGE SCALE GENOMIC DNA]</scope>
    <source>
        <strain evidence="9 10">NCTC 11558</strain>
    </source>
</reference>
<feature type="transmembrane region" description="Helical" evidence="7">
    <location>
        <begin position="273"/>
        <end position="295"/>
    </location>
</feature>
<dbReference type="Pfam" id="PF00892">
    <property type="entry name" value="EamA"/>
    <property type="match status" value="2"/>
</dbReference>
<keyword evidence="4 7" id="KW-0812">Transmembrane</keyword>
<dbReference type="InterPro" id="IPR050638">
    <property type="entry name" value="AA-Vitamin_Transporters"/>
</dbReference>
<dbReference type="SUPFAM" id="SSF103481">
    <property type="entry name" value="Multidrug resistance efflux transporter EmrE"/>
    <property type="match status" value="2"/>
</dbReference>
<dbReference type="Proteomes" id="UP000003573">
    <property type="component" value="Unassembled WGS sequence"/>
</dbReference>
<feature type="transmembrane region" description="Helical" evidence="7">
    <location>
        <begin position="35"/>
        <end position="56"/>
    </location>
</feature>
<feature type="transmembrane region" description="Helical" evidence="7">
    <location>
        <begin position="126"/>
        <end position="147"/>
    </location>
</feature>
<evidence type="ECO:0000256" key="5">
    <source>
        <dbReference type="ARBA" id="ARBA00022989"/>
    </source>
</evidence>
<dbReference type="OrthoDB" id="9810818at2"/>
<evidence type="ECO:0000256" key="1">
    <source>
        <dbReference type="ARBA" id="ARBA00004651"/>
    </source>
</evidence>
<dbReference type="EMBL" id="AEUW02000001">
    <property type="protein sequence ID" value="EHJ53081.1"/>
    <property type="molecule type" value="Genomic_DNA"/>
</dbReference>
<feature type="domain" description="EamA" evidence="8">
    <location>
        <begin position="157"/>
        <end position="290"/>
    </location>
</feature>
<feature type="transmembrane region" description="Helical" evidence="7">
    <location>
        <begin position="96"/>
        <end position="119"/>
    </location>
</feature>
<name>G5JXB4_9STRE</name>
<keyword evidence="6 7" id="KW-0472">Membrane</keyword>
<evidence type="ECO:0000313" key="10">
    <source>
        <dbReference type="Proteomes" id="UP000003573"/>
    </source>
</evidence>
<evidence type="ECO:0000313" key="9">
    <source>
        <dbReference type="EMBL" id="EHJ53081.1"/>
    </source>
</evidence>
<dbReference type="PANTHER" id="PTHR32322:SF18">
    <property type="entry name" value="S-ADENOSYLMETHIONINE_S-ADENOSYLHOMOCYSTEINE TRANSPORTER"/>
    <property type="match status" value="1"/>
</dbReference>
<feature type="transmembrane region" description="Helical" evidence="7">
    <location>
        <begin position="186"/>
        <end position="207"/>
    </location>
</feature>
<dbReference type="GO" id="GO:0005886">
    <property type="term" value="C:plasma membrane"/>
    <property type="evidence" value="ECO:0007669"/>
    <property type="project" value="UniProtKB-SubCell"/>
</dbReference>
<dbReference type="eggNOG" id="COG0697">
    <property type="taxonomic scope" value="Bacteria"/>
</dbReference>
<keyword evidence="5 7" id="KW-1133">Transmembrane helix</keyword>
<evidence type="ECO:0000259" key="8">
    <source>
        <dbReference type="Pfam" id="PF00892"/>
    </source>
</evidence>
<evidence type="ECO:0000256" key="7">
    <source>
        <dbReference type="SAM" id="Phobius"/>
    </source>
</evidence>
<dbReference type="AlphaFoldDB" id="G5JXB4"/>
<dbReference type="RefSeq" id="WP_003081891.1">
    <property type="nucleotide sequence ID" value="NZ_AEUW02000001.1"/>
</dbReference>